<feature type="compositionally biased region" description="Polar residues" evidence="1">
    <location>
        <begin position="76"/>
        <end position="90"/>
    </location>
</feature>
<feature type="region of interest" description="Disordered" evidence="1">
    <location>
        <begin position="568"/>
        <end position="711"/>
    </location>
</feature>
<feature type="compositionally biased region" description="Polar residues" evidence="1">
    <location>
        <begin position="402"/>
        <end position="411"/>
    </location>
</feature>
<feature type="compositionally biased region" description="Basic and acidic residues" evidence="1">
    <location>
        <begin position="244"/>
        <end position="269"/>
    </location>
</feature>
<feature type="compositionally biased region" description="Polar residues" evidence="1">
    <location>
        <begin position="508"/>
        <end position="529"/>
    </location>
</feature>
<feature type="compositionally biased region" description="Basic and acidic residues" evidence="1">
    <location>
        <begin position="340"/>
        <end position="362"/>
    </location>
</feature>
<evidence type="ECO:0000256" key="1">
    <source>
        <dbReference type="SAM" id="MobiDB-lite"/>
    </source>
</evidence>
<feature type="compositionally biased region" description="Low complexity" evidence="1">
    <location>
        <begin position="894"/>
        <end position="912"/>
    </location>
</feature>
<dbReference type="EMBL" id="VCHE01000033">
    <property type="protein sequence ID" value="KAB2575437.1"/>
    <property type="molecule type" value="Genomic_DNA"/>
</dbReference>
<feature type="compositionally biased region" description="Low complexity" evidence="1">
    <location>
        <begin position="373"/>
        <end position="385"/>
    </location>
</feature>
<keyword evidence="3" id="KW-1185">Reference proteome</keyword>
<reference evidence="2 3" key="1">
    <citation type="journal article" date="2019" name="Sci. Rep.">
        <title>A multi-omics analysis of the grapevine pathogen Lasiodiplodia theobromae reveals that temperature affects the expression of virulence- and pathogenicity-related genes.</title>
        <authorList>
            <person name="Felix C."/>
            <person name="Meneses R."/>
            <person name="Goncalves M.F.M."/>
            <person name="Tilleman L."/>
            <person name="Duarte A.S."/>
            <person name="Jorrin-Novo J.V."/>
            <person name="Van de Peer Y."/>
            <person name="Deforce D."/>
            <person name="Van Nieuwerburgh F."/>
            <person name="Esteves A.C."/>
            <person name="Alves A."/>
        </authorList>
    </citation>
    <scope>NUCLEOTIDE SEQUENCE [LARGE SCALE GENOMIC DNA]</scope>
    <source>
        <strain evidence="2 3">LA-SOL3</strain>
    </source>
</reference>
<protein>
    <submittedName>
        <fullName evidence="2">Protein gar2</fullName>
    </submittedName>
</protein>
<feature type="compositionally biased region" description="Pro residues" evidence="1">
    <location>
        <begin position="951"/>
        <end position="967"/>
    </location>
</feature>
<feature type="compositionally biased region" description="Polar residues" evidence="1">
    <location>
        <begin position="685"/>
        <end position="696"/>
    </location>
</feature>
<dbReference type="AlphaFoldDB" id="A0A5N5DCV2"/>
<evidence type="ECO:0000313" key="3">
    <source>
        <dbReference type="Proteomes" id="UP000325902"/>
    </source>
</evidence>
<feature type="region of interest" description="Disordered" evidence="1">
    <location>
        <begin position="299"/>
        <end position="556"/>
    </location>
</feature>
<feature type="compositionally biased region" description="Polar residues" evidence="1">
    <location>
        <begin position="937"/>
        <end position="948"/>
    </location>
</feature>
<evidence type="ECO:0000313" key="2">
    <source>
        <dbReference type="EMBL" id="KAB2575437.1"/>
    </source>
</evidence>
<feature type="compositionally biased region" description="Acidic residues" evidence="1">
    <location>
        <begin position="805"/>
        <end position="814"/>
    </location>
</feature>
<feature type="region of interest" description="Disordered" evidence="1">
    <location>
        <begin position="1"/>
        <end position="284"/>
    </location>
</feature>
<dbReference type="Proteomes" id="UP000325902">
    <property type="component" value="Unassembled WGS sequence"/>
</dbReference>
<feature type="compositionally biased region" description="Basic residues" evidence="1">
    <location>
        <begin position="974"/>
        <end position="985"/>
    </location>
</feature>
<gene>
    <name evidence="2" type="primary">gar2</name>
    <name evidence="2" type="ORF">DBV05_g5915</name>
</gene>
<feature type="compositionally biased region" description="Basic residues" evidence="1">
    <location>
        <begin position="674"/>
        <end position="683"/>
    </location>
</feature>
<accession>A0A5N5DCV2</accession>
<organism evidence="2 3">
    <name type="scientific">Lasiodiplodia theobromae</name>
    <dbReference type="NCBI Taxonomy" id="45133"/>
    <lineage>
        <taxon>Eukaryota</taxon>
        <taxon>Fungi</taxon>
        <taxon>Dikarya</taxon>
        <taxon>Ascomycota</taxon>
        <taxon>Pezizomycotina</taxon>
        <taxon>Dothideomycetes</taxon>
        <taxon>Dothideomycetes incertae sedis</taxon>
        <taxon>Botryosphaeriales</taxon>
        <taxon>Botryosphaeriaceae</taxon>
        <taxon>Lasiodiplodia</taxon>
    </lineage>
</organism>
<feature type="compositionally biased region" description="Basic and acidic residues" evidence="1">
    <location>
        <begin position="875"/>
        <end position="891"/>
    </location>
</feature>
<feature type="compositionally biased region" description="Gly residues" evidence="1">
    <location>
        <begin position="1045"/>
        <end position="1055"/>
    </location>
</feature>
<dbReference type="OrthoDB" id="4207369at2759"/>
<feature type="compositionally biased region" description="Polar residues" evidence="1">
    <location>
        <begin position="610"/>
        <end position="619"/>
    </location>
</feature>
<feature type="compositionally biased region" description="Basic residues" evidence="1">
    <location>
        <begin position="1060"/>
        <end position="1072"/>
    </location>
</feature>
<feature type="compositionally biased region" description="Acidic residues" evidence="1">
    <location>
        <begin position="468"/>
        <end position="504"/>
    </location>
</feature>
<feature type="region of interest" description="Disordered" evidence="1">
    <location>
        <begin position="802"/>
        <end position="1072"/>
    </location>
</feature>
<feature type="compositionally biased region" description="Low complexity" evidence="1">
    <location>
        <begin position="1000"/>
        <end position="1023"/>
    </location>
</feature>
<comment type="caution">
    <text evidence="2">The sequence shown here is derived from an EMBL/GenBank/DDBJ whole genome shotgun (WGS) entry which is preliminary data.</text>
</comment>
<proteinExistence type="predicted"/>
<name>A0A5N5DCV2_9PEZI</name>
<sequence length="1072" mass="113704">MADAPSSTPPPQQEQPTRPASFEAKWKESDASFLQPSKIPVPKAHRAWERQPHSPFTRNGKFRKVWKRYELRSQPDTETNTANTEKNSPAKSPRKVVKKRALEAPADPTATPGRKAPKNKAFAPTRWETPRKNSGRIASRKIAQPIFAREPSPEPVHADHLKAMTMVNNEDGNTEEDAKEYIQADQPPGNKQDEPIVTGTEDTEAVAEFTTDTKPEDETTAEGSQSGDRHGSIIQSEDESQSLDVEREADLRTPETTGEPKDADLDVETHGLSSGYGADAGTGAELRIEDVVIDGGSVSDKASLDAVGSANEANEQDEERPGQEQPETDITANLEASVLVERELGQKKENEGVQEGCEKVEVDADAVMGDQTPSSLLEPRPSESSVQDNAADEKVEAPAAQPESSDVTSTVIEADAMTCNLEQVGAEMPSTDESLPKELVAMQDEDDLSLEQRLQADAAETLGSGSTLEEDEVLLSEEETDESEHLEEDDLTLTEIPESEEDDPANIPSPSLSAAESPRFSSIADTLTLNLPDRTPPKNRTTKEIAEEPASPLDEDTAFLRDFLSRADASKASREAAATQLETMTKRRDSDIVRQVLGSPRVALEVKDPNSPNAANTDSPSRKNKAKGTEDPSSTTAPDDKKLDLGDITSDLTLEKPAEEPPAPAPAATTPKLQSRRSSRARQTRLPTTPTASNARGPNRIQFRGANGADPVVLRKSEAQELAAATRTNTRKNKGGAVAAPIRLTKLKAEALKTGTAPDAPAPDGSLPVFADPQIDVWLASRLRWDSQLVYFQEQGNLAGLTSLSDDESTEPAETESASQGKKEEGSKKRKGKSEDAASTPARTKRAKGLGAGNGTPAKGLLMPASLLPTDVQAELEKNESTEEEIKEKKSGSGKKASVLPPSISSSKSTGVGSKGGKKSDKAAVKEAQPVEAVTETVASSQESNKSDSAPPAPTTAPPPPLPPSQLPTPAASRRSRLQTPRKVKLPVPVSSSISASTGIPAVSSPAIKAAPAAQAQNNNNPPSRLIGSTPRKMAGITKPAVSTGDGGSGSGGTQGLSAGRRRGAAAAARRG</sequence>